<organism evidence="1 2">
    <name type="scientific">Prunus yedoensis var. nudiflora</name>
    <dbReference type="NCBI Taxonomy" id="2094558"/>
    <lineage>
        <taxon>Eukaryota</taxon>
        <taxon>Viridiplantae</taxon>
        <taxon>Streptophyta</taxon>
        <taxon>Embryophyta</taxon>
        <taxon>Tracheophyta</taxon>
        <taxon>Spermatophyta</taxon>
        <taxon>Magnoliopsida</taxon>
        <taxon>eudicotyledons</taxon>
        <taxon>Gunneridae</taxon>
        <taxon>Pentapetalae</taxon>
        <taxon>rosids</taxon>
        <taxon>fabids</taxon>
        <taxon>Rosales</taxon>
        <taxon>Rosaceae</taxon>
        <taxon>Amygdaloideae</taxon>
        <taxon>Amygdaleae</taxon>
        <taxon>Prunus</taxon>
    </lineage>
</organism>
<accession>A0A314Y8K9</accession>
<dbReference type="STRING" id="2094558.A0A314Y8K9"/>
<keyword evidence="1" id="KW-0418">Kinase</keyword>
<proteinExistence type="predicted"/>
<evidence type="ECO:0000313" key="1">
    <source>
        <dbReference type="EMBL" id="PQQ00374.1"/>
    </source>
</evidence>
<comment type="caution">
    <text evidence="1">The sequence shown here is derived from an EMBL/GenBank/DDBJ whole genome shotgun (WGS) entry which is preliminary data.</text>
</comment>
<evidence type="ECO:0000313" key="2">
    <source>
        <dbReference type="Proteomes" id="UP000250321"/>
    </source>
</evidence>
<keyword evidence="2" id="KW-1185">Reference proteome</keyword>
<dbReference type="EMBL" id="PJQY01001704">
    <property type="protein sequence ID" value="PQQ00374.1"/>
    <property type="molecule type" value="Genomic_DNA"/>
</dbReference>
<dbReference type="GO" id="GO:0016301">
    <property type="term" value="F:kinase activity"/>
    <property type="evidence" value="ECO:0007669"/>
    <property type="project" value="UniProtKB-KW"/>
</dbReference>
<gene>
    <name evidence="1" type="ORF">Pyn_27176</name>
</gene>
<reference evidence="1 2" key="1">
    <citation type="submission" date="2018-02" db="EMBL/GenBank/DDBJ databases">
        <title>Draft genome of wild Prunus yedoensis var. nudiflora.</title>
        <authorList>
            <person name="Baek S."/>
            <person name="Kim J.-H."/>
            <person name="Choi K."/>
            <person name="Kim G.-B."/>
            <person name="Cho A."/>
            <person name="Jang H."/>
            <person name="Shin C.-H."/>
            <person name="Yu H.-J."/>
            <person name="Mun J.-H."/>
        </authorList>
    </citation>
    <scope>NUCLEOTIDE SEQUENCE [LARGE SCALE GENOMIC DNA]</scope>
    <source>
        <strain evidence="2">cv. Jeju island</strain>
        <tissue evidence="1">Leaf</tissue>
    </source>
</reference>
<dbReference type="Proteomes" id="UP000250321">
    <property type="component" value="Unassembled WGS sequence"/>
</dbReference>
<protein>
    <submittedName>
        <fullName evidence="1">Mitogen-activated protein kinase kinase kinase 2</fullName>
    </submittedName>
</protein>
<name>A0A314Y8K9_PRUYE</name>
<dbReference type="Gene3D" id="1.10.510.10">
    <property type="entry name" value="Transferase(Phosphotransferase) domain 1"/>
    <property type="match status" value="1"/>
</dbReference>
<keyword evidence="1" id="KW-0808">Transferase</keyword>
<sequence length="84" mass="9234">MSDVARDFLKSCLAMKSCERSTAERLLSHPFVAPPQPSKAGHAKLKVVNSSLGYAYGVSCFKLKAVTAQAVPLFPEFIPYQVFR</sequence>
<dbReference type="AlphaFoldDB" id="A0A314Y8K9"/>